<dbReference type="AlphaFoldDB" id="A0A834X5K9"/>
<reference evidence="1" key="1">
    <citation type="submission" date="2020-09" db="EMBL/GenBank/DDBJ databases">
        <title>Genome-Enabled Discovery of Anthraquinone Biosynthesis in Senna tora.</title>
        <authorList>
            <person name="Kang S.-H."/>
            <person name="Pandey R.P."/>
            <person name="Lee C.-M."/>
            <person name="Sim J.-S."/>
            <person name="Jeong J.-T."/>
            <person name="Choi B.-S."/>
            <person name="Jung M."/>
            <person name="Ginzburg D."/>
            <person name="Zhao K."/>
            <person name="Won S.Y."/>
            <person name="Oh T.-J."/>
            <person name="Yu Y."/>
            <person name="Kim N.-H."/>
            <person name="Lee O.R."/>
            <person name="Lee T.-H."/>
            <person name="Bashyal P."/>
            <person name="Kim T.-S."/>
            <person name="Lee W.-H."/>
            <person name="Kawkins C."/>
            <person name="Kim C.-K."/>
            <person name="Kim J.S."/>
            <person name="Ahn B.O."/>
            <person name="Rhee S.Y."/>
            <person name="Sohng J.K."/>
        </authorList>
    </citation>
    <scope>NUCLEOTIDE SEQUENCE</scope>
    <source>
        <tissue evidence="1">Leaf</tissue>
    </source>
</reference>
<evidence type="ECO:0000313" key="2">
    <source>
        <dbReference type="Proteomes" id="UP000634136"/>
    </source>
</evidence>
<dbReference type="EMBL" id="JAAIUW010000003">
    <property type="protein sequence ID" value="KAF7838656.1"/>
    <property type="molecule type" value="Genomic_DNA"/>
</dbReference>
<accession>A0A834X5K9</accession>
<name>A0A834X5K9_9FABA</name>
<gene>
    <name evidence="1" type="ORF">G2W53_007138</name>
</gene>
<sequence>MAPRCLGIIRTRLGKEWGRALLG</sequence>
<evidence type="ECO:0000313" key="1">
    <source>
        <dbReference type="EMBL" id="KAF7838656.1"/>
    </source>
</evidence>
<proteinExistence type="predicted"/>
<comment type="caution">
    <text evidence="1">The sequence shown here is derived from an EMBL/GenBank/DDBJ whole genome shotgun (WGS) entry which is preliminary data.</text>
</comment>
<keyword evidence="2" id="KW-1185">Reference proteome</keyword>
<organism evidence="1 2">
    <name type="scientific">Senna tora</name>
    <dbReference type="NCBI Taxonomy" id="362788"/>
    <lineage>
        <taxon>Eukaryota</taxon>
        <taxon>Viridiplantae</taxon>
        <taxon>Streptophyta</taxon>
        <taxon>Embryophyta</taxon>
        <taxon>Tracheophyta</taxon>
        <taxon>Spermatophyta</taxon>
        <taxon>Magnoliopsida</taxon>
        <taxon>eudicotyledons</taxon>
        <taxon>Gunneridae</taxon>
        <taxon>Pentapetalae</taxon>
        <taxon>rosids</taxon>
        <taxon>fabids</taxon>
        <taxon>Fabales</taxon>
        <taxon>Fabaceae</taxon>
        <taxon>Caesalpinioideae</taxon>
        <taxon>Cassia clade</taxon>
        <taxon>Senna</taxon>
    </lineage>
</organism>
<dbReference type="Proteomes" id="UP000634136">
    <property type="component" value="Unassembled WGS sequence"/>
</dbReference>
<protein>
    <submittedName>
        <fullName evidence="1">Uncharacterized protein</fullName>
    </submittedName>
</protein>